<dbReference type="KEGG" id="tmo:TMO_c0727"/>
<dbReference type="Proteomes" id="UP000005258">
    <property type="component" value="Plasmid pTM3"/>
</dbReference>
<geneLocation type="plasmid" evidence="4 5">
    <name>pTM3</name>
</geneLocation>
<dbReference type="InterPro" id="IPR020806">
    <property type="entry name" value="PKS_PP-bd"/>
</dbReference>
<evidence type="ECO:0000256" key="2">
    <source>
        <dbReference type="ARBA" id="ARBA00022553"/>
    </source>
</evidence>
<accession>I3TX49</accession>
<dbReference type="Gene3D" id="3.30.300.30">
    <property type="match status" value="1"/>
</dbReference>
<dbReference type="NCBIfam" id="TIGR01746">
    <property type="entry name" value="Thioester-redct"/>
    <property type="match status" value="1"/>
</dbReference>
<dbReference type="AlphaFoldDB" id="I3TX49"/>
<dbReference type="InterPro" id="IPR013120">
    <property type="entry name" value="FAR_NAD-bd"/>
</dbReference>
<dbReference type="InterPro" id="IPR010080">
    <property type="entry name" value="Thioester_reductase-like_dom"/>
</dbReference>
<dbReference type="Gene3D" id="3.40.50.12780">
    <property type="entry name" value="N-terminal domain of ligase-like"/>
    <property type="match status" value="1"/>
</dbReference>
<dbReference type="PANTHER" id="PTHR44845">
    <property type="entry name" value="CARRIER DOMAIN-CONTAINING PROTEIN"/>
    <property type="match status" value="1"/>
</dbReference>
<dbReference type="InterPro" id="IPR010071">
    <property type="entry name" value="AA_adenyl_dom"/>
</dbReference>
<dbReference type="InterPro" id="IPR009081">
    <property type="entry name" value="PP-bd_ACP"/>
</dbReference>
<organism evidence="4 5">
    <name type="scientific">Tistrella mobilis (strain KA081020-065)</name>
    <dbReference type="NCBI Taxonomy" id="1110502"/>
    <lineage>
        <taxon>Bacteria</taxon>
        <taxon>Pseudomonadati</taxon>
        <taxon>Pseudomonadota</taxon>
        <taxon>Alphaproteobacteria</taxon>
        <taxon>Geminicoccales</taxon>
        <taxon>Geminicoccaceae</taxon>
        <taxon>Tistrella</taxon>
    </lineage>
</organism>
<sequence>MSAPDQALCRTRGAIPLDRLPALLAVLVHRWRALPQPRIAVADAGGLRILALEVTADARLGDLVPEGPTPDATEGPADALLVPEPAGDLPAVALALRVEADGRLRVVLDRRLCRPPFDEARASDLAHALDRLIAAGADAALGAVDLISPARRYELLIERNGPRRPCPTAPAIPDAIRAIARRDPQRVALVHETARLTFGELDARADRLAAMLAARGVGRGDMLPLLMPNGLELPLAMLAAMKLGAPFVPMDDGWAPERIAALLDALAPRLVIAADPAVVPPGVAALILDHAAILPAETPFDAVAVDGRDPIYGFYTSGTTGLPKCAINLHGGLLNRFGVMTRRFAADGRPPVVLQNSRHVFDSSIWQLLWPLTIGGRVIIPRTRGVLDLETTLRTIAAHEIEMTDFVPSIFNAMVDLMVAEPGLVRRLGSLRHLLIGGEEIDPRAVRRFRRMLPGIGIVNTYGPTEASIGMVFHHVGDADDRSIPIGTPIDNTVAVVVDDHGFIAPPGMVGEIRIGGACLGGGYLGAPEKTAAAHVDNPFPELPGDRLYRTGDLGYWRRDGRLAYVGRRDDQVKIGGVRIELGEIEGALADHPDIRAGRVVVHEQGGRRELVACLIGHGEVDTADLRRFLATRLPRQALPARLLVLDALPLNANGKVDRRALARLANDRLEAAAAADAGFTDPTSAALAARWRATLQLAPAGPEDGFFDLGGTSLTALVLAMDLTRHFGMRISVADIFTHPTLGALAALIDRRRRGEETGSAPVPAPEVRLADDIRPSAGAAAWTPPSGRVRVLLTGATGFVGAHLLPALLARPDVDLVCLVRAEDDAAAALRLGIAADRVTVLAGDLALPQLGLGDAVWRRLAEGIDVIVNAGALVNLLHGYAAHAAANVAGVETLLRLAVTGVPKHVHQVSTLSVFARSPGHDAVTEADAADPRALPQDGYSRSKWAAERLIDEARRRGITGSLHRLGEMLPARRSGLGNPQALVERLTAACLRLGLRFPTGLRFDYSPVDIVAAFVAARLTEPAGTFHLYGPGTRFEDLLDEAEAAGIALTPVSYAAFHERLSRAAASDVDAAALLALLPDPAGDAGADAFATADLVADKDLMFGDAASRAAMAAAGLAWPAVDAGLLAPWFARRRAACPHPSGDVFSDESASEETA</sequence>
<dbReference type="InterPro" id="IPR045851">
    <property type="entry name" value="AMP-bd_C_sf"/>
</dbReference>
<dbReference type="PIRSF" id="PIRSF001617">
    <property type="entry name" value="Alpha-AR"/>
    <property type="match status" value="1"/>
</dbReference>
<dbReference type="CDD" id="cd05930">
    <property type="entry name" value="A_NRPS"/>
    <property type="match status" value="1"/>
</dbReference>
<keyword evidence="4" id="KW-0614">Plasmid</keyword>
<evidence type="ECO:0000256" key="1">
    <source>
        <dbReference type="ARBA" id="ARBA00022450"/>
    </source>
</evidence>
<evidence type="ECO:0000313" key="4">
    <source>
        <dbReference type="EMBL" id="AFK57337.1"/>
    </source>
</evidence>
<dbReference type="Pfam" id="PF00550">
    <property type="entry name" value="PP-binding"/>
    <property type="match status" value="1"/>
</dbReference>
<keyword evidence="5" id="KW-1185">Reference proteome</keyword>
<dbReference type="HOGENOM" id="CLU_000022_2_17_5"/>
<dbReference type="EMBL" id="CP003239">
    <property type="protein sequence ID" value="AFK57337.1"/>
    <property type="molecule type" value="Genomic_DNA"/>
</dbReference>
<feature type="domain" description="Polyketide synthase-like phosphopantetheine-binding" evidence="3">
    <location>
        <begin position="686"/>
        <end position="754"/>
    </location>
</feature>
<dbReference type="Gene3D" id="1.10.1200.10">
    <property type="entry name" value="ACP-like"/>
    <property type="match status" value="1"/>
</dbReference>
<dbReference type="PANTHER" id="PTHR44845:SF6">
    <property type="entry name" value="BETA-ALANINE-ACTIVATING ENZYME"/>
    <property type="match status" value="1"/>
</dbReference>
<dbReference type="NCBIfam" id="TIGR01733">
    <property type="entry name" value="AA-adenyl-dom"/>
    <property type="match status" value="1"/>
</dbReference>
<dbReference type="InterPro" id="IPR036736">
    <property type="entry name" value="ACP-like_sf"/>
</dbReference>
<reference evidence="4 5" key="1">
    <citation type="journal article" date="2012" name="J. Am. Chem. Soc.">
        <title>Bacterial biosynthesis and maturation of the didemnin anti-cancer agents.</title>
        <authorList>
            <person name="Xu Y."/>
            <person name="Kersten R.D."/>
            <person name="Nam S.J."/>
            <person name="Lu L."/>
            <person name="Al-Suwailem A.M."/>
            <person name="Zheng H."/>
            <person name="Fenical W."/>
            <person name="Dorrestein P.C."/>
            <person name="Moore B.S."/>
            <person name="Qian P.Y."/>
        </authorList>
    </citation>
    <scope>NUCLEOTIDE SEQUENCE [LARGE SCALE GENOMIC DNA]</scope>
    <source>
        <strain evidence="4 5">KA081020-065</strain>
    </source>
</reference>
<dbReference type="InterPro" id="IPR036291">
    <property type="entry name" value="NAD(P)-bd_dom_sf"/>
</dbReference>
<dbReference type="InterPro" id="IPR000873">
    <property type="entry name" value="AMP-dep_synth/lig_dom"/>
</dbReference>
<evidence type="ECO:0000259" key="3">
    <source>
        <dbReference type="SMART" id="SM00823"/>
    </source>
</evidence>
<keyword evidence="1" id="KW-0596">Phosphopantetheine</keyword>
<dbReference type="Pfam" id="PF00501">
    <property type="entry name" value="AMP-binding"/>
    <property type="match status" value="1"/>
</dbReference>
<dbReference type="PATRIC" id="fig|1110502.3.peg.5603"/>
<keyword evidence="2" id="KW-0597">Phosphoprotein</keyword>
<dbReference type="Gene3D" id="3.40.50.720">
    <property type="entry name" value="NAD(P)-binding Rossmann-like Domain"/>
    <property type="match status" value="1"/>
</dbReference>
<dbReference type="Pfam" id="PF07993">
    <property type="entry name" value="NAD_binding_4"/>
    <property type="match status" value="1"/>
</dbReference>
<name>I3TX49_TISMK</name>
<dbReference type="GO" id="GO:0031177">
    <property type="term" value="F:phosphopantetheine binding"/>
    <property type="evidence" value="ECO:0007669"/>
    <property type="project" value="InterPro"/>
</dbReference>
<dbReference type="SMART" id="SM00823">
    <property type="entry name" value="PKS_PP"/>
    <property type="match status" value="1"/>
</dbReference>
<dbReference type="SUPFAM" id="SSF47336">
    <property type="entry name" value="ACP-like"/>
    <property type="match status" value="1"/>
</dbReference>
<dbReference type="SUPFAM" id="SSF51735">
    <property type="entry name" value="NAD(P)-binding Rossmann-fold domains"/>
    <property type="match status" value="1"/>
</dbReference>
<dbReference type="InterPro" id="IPR042099">
    <property type="entry name" value="ANL_N_sf"/>
</dbReference>
<protein>
    <submittedName>
        <fullName evidence="4">Amino acid adenylation domain protein</fullName>
    </submittedName>
</protein>
<gene>
    <name evidence="4" type="ordered locus">TMO_c0727</name>
</gene>
<dbReference type="SUPFAM" id="SSF56801">
    <property type="entry name" value="Acetyl-CoA synthetase-like"/>
    <property type="match status" value="1"/>
</dbReference>
<evidence type="ECO:0000313" key="5">
    <source>
        <dbReference type="Proteomes" id="UP000005258"/>
    </source>
</evidence>
<proteinExistence type="predicted"/>